<gene>
    <name evidence="4" type="ORF">DXH95_05280</name>
</gene>
<accession>A0A371BGU0</accession>
<evidence type="ECO:0000313" key="5">
    <source>
        <dbReference type="Proteomes" id="UP000263833"/>
    </source>
</evidence>
<dbReference type="RefSeq" id="WP_115548362.1">
    <property type="nucleotide sequence ID" value="NZ_QRGP01000001.1"/>
</dbReference>
<feature type="region of interest" description="Disordered" evidence="1">
    <location>
        <begin position="262"/>
        <end position="290"/>
    </location>
</feature>
<dbReference type="EMBL" id="QRGP01000001">
    <property type="protein sequence ID" value="RDV06815.1"/>
    <property type="molecule type" value="Genomic_DNA"/>
</dbReference>
<dbReference type="Gene3D" id="3.40.50.410">
    <property type="entry name" value="von Willebrand factor, type A domain"/>
    <property type="match status" value="2"/>
</dbReference>
<feature type="compositionally biased region" description="Polar residues" evidence="1">
    <location>
        <begin position="322"/>
        <end position="349"/>
    </location>
</feature>
<feature type="transmembrane region" description="Helical" evidence="2">
    <location>
        <begin position="21"/>
        <end position="44"/>
    </location>
</feature>
<feature type="region of interest" description="Disordered" evidence="1">
    <location>
        <begin position="322"/>
        <end position="379"/>
    </location>
</feature>
<organism evidence="4 5">
    <name type="scientific">Sphingorhabdus pulchriflava</name>
    <dbReference type="NCBI Taxonomy" id="2292257"/>
    <lineage>
        <taxon>Bacteria</taxon>
        <taxon>Pseudomonadati</taxon>
        <taxon>Pseudomonadota</taxon>
        <taxon>Alphaproteobacteria</taxon>
        <taxon>Sphingomonadales</taxon>
        <taxon>Sphingomonadaceae</taxon>
        <taxon>Sphingorhabdus</taxon>
    </lineage>
</organism>
<dbReference type="InterPro" id="IPR028087">
    <property type="entry name" value="Tad_N"/>
</dbReference>
<proteinExistence type="predicted"/>
<evidence type="ECO:0000313" key="4">
    <source>
        <dbReference type="EMBL" id="RDV06815.1"/>
    </source>
</evidence>
<protein>
    <submittedName>
        <fullName evidence="4">Pilus assembly protein</fullName>
    </submittedName>
</protein>
<feature type="compositionally biased region" description="Low complexity" evidence="1">
    <location>
        <begin position="350"/>
        <end position="366"/>
    </location>
</feature>
<evidence type="ECO:0000256" key="2">
    <source>
        <dbReference type="SAM" id="Phobius"/>
    </source>
</evidence>
<dbReference type="AlphaFoldDB" id="A0A371BGU0"/>
<dbReference type="Proteomes" id="UP000263833">
    <property type="component" value="Unassembled WGS sequence"/>
</dbReference>
<evidence type="ECO:0000256" key="1">
    <source>
        <dbReference type="SAM" id="MobiDB-lite"/>
    </source>
</evidence>
<evidence type="ECO:0000259" key="3">
    <source>
        <dbReference type="Pfam" id="PF13400"/>
    </source>
</evidence>
<keyword evidence="5" id="KW-1185">Reference proteome</keyword>
<sequence length="708" mass="76259">MKKNLETKSLAGVLSRLRKDEAGNTIAIMAAAVIPVIGLVGGSVDMSRIYLTQTRLQAACDAGALMGRKVMAGGAWADNSGRANSQANAAFLANFESGAYGTESLAKSFSESGGKVTGTASVDIPMTLMKVLGQEERTISVSCSAEMRIPNSDVMFVLDTTGSMDDPVNSSQSVSATNPVKITELRKAVKCFYETLTQKNIADVTAAQCGETAEPVESASNTSQIRFGFVPYSINVNVGRLLPLEYMADTWFYQTRRANTTVDPDNSYTLGAPGPLTQSGSPSTNPTTGSWQNMGNNITINGTLYLKTVSVSKAPLNCNNISWPPTQNTGPTVNGPYETSTDTPSYPANSTTSYYEKTETSGSTEYRYVPTDSNPSKNKSCVLQRKVSSSVKTTQYTASRPVTWIPKTIFNNWTYDRMEVNVSALKNTATNSYNSSLTLPIGTSGANTTINWDGCILERPTQKNVTTWDTSASSPQKDMAIDLIPNPSDPTTLWGPRLPNVLYSRSDSNGWTLNPVTTTSNFSRPTSGSTTTACPSPSKLLEVWDASVFQTYINNLTTDGYTFHDIGMLWGARLMSPTGIFATHNAVVNDNVQRHMIFMTDGDTNANPDALSAYNVPWFDRLQTDGAPSTSQLNTLTDDRTAALCTAVKNMNITLWVVSYGSDVSGSTNARLQACASPGKFFQYQAGVSLTTQFKQIAGQIAALRLTT</sequence>
<keyword evidence="2" id="KW-0472">Membrane</keyword>
<comment type="caution">
    <text evidence="4">The sequence shown here is derived from an EMBL/GenBank/DDBJ whole genome shotgun (WGS) entry which is preliminary data.</text>
</comment>
<dbReference type="InterPro" id="IPR036465">
    <property type="entry name" value="vWFA_dom_sf"/>
</dbReference>
<name>A0A371BGU0_9SPHN</name>
<keyword evidence="2" id="KW-0812">Transmembrane</keyword>
<keyword evidence="2" id="KW-1133">Transmembrane helix</keyword>
<dbReference type="OrthoDB" id="7522752at2"/>
<dbReference type="SUPFAM" id="SSF53300">
    <property type="entry name" value="vWA-like"/>
    <property type="match status" value="1"/>
</dbReference>
<feature type="compositionally biased region" description="Low complexity" evidence="1">
    <location>
        <begin position="277"/>
        <end position="290"/>
    </location>
</feature>
<dbReference type="Pfam" id="PF13400">
    <property type="entry name" value="Tad"/>
    <property type="match status" value="1"/>
</dbReference>
<feature type="domain" description="Putative Flp pilus-assembly TadG-like N-terminal" evidence="3">
    <location>
        <begin position="23"/>
        <end position="67"/>
    </location>
</feature>
<reference evidence="5" key="1">
    <citation type="submission" date="2018-08" db="EMBL/GenBank/DDBJ databases">
        <authorList>
            <person name="Kim S.-J."/>
            <person name="Jung G.-Y."/>
        </authorList>
    </citation>
    <scope>NUCLEOTIDE SEQUENCE [LARGE SCALE GENOMIC DNA]</scope>
    <source>
        <strain evidence="5">GY_G</strain>
    </source>
</reference>